<keyword evidence="2" id="KW-1185">Reference proteome</keyword>
<protein>
    <submittedName>
        <fullName evidence="1">DUF4177 domain-containing protein</fullName>
    </submittedName>
</protein>
<evidence type="ECO:0000313" key="2">
    <source>
        <dbReference type="Proteomes" id="UP000308330"/>
    </source>
</evidence>
<dbReference type="RefSeq" id="WP_108029899.1">
    <property type="nucleotide sequence ID" value="NZ_PYUE01000002.1"/>
</dbReference>
<sequence length="63" mass="7221">MIWEYKVQNFVAEINGMEFGNVNELLGNLLNQIGSEGWELISSTPIEPNKVTNIQLVFKRPKE</sequence>
<dbReference type="InterPro" id="IPR025234">
    <property type="entry name" value="YjzH-like"/>
</dbReference>
<proteinExistence type="predicted"/>
<dbReference type="Pfam" id="PF13783">
    <property type="entry name" value="DUF4177"/>
    <property type="match status" value="1"/>
</dbReference>
<accession>A0ABY2T211</accession>
<dbReference type="EMBL" id="SZPT01000001">
    <property type="protein sequence ID" value="TKI49872.1"/>
    <property type="molecule type" value="Genomic_DNA"/>
</dbReference>
<comment type="caution">
    <text evidence="1">The sequence shown here is derived from an EMBL/GenBank/DDBJ whole genome shotgun (WGS) entry which is preliminary data.</text>
</comment>
<organism evidence="1 2">
    <name type="scientific">Lysinibacillus tabacifolii</name>
    <dbReference type="NCBI Taxonomy" id="1173107"/>
    <lineage>
        <taxon>Bacteria</taxon>
        <taxon>Bacillati</taxon>
        <taxon>Bacillota</taxon>
        <taxon>Bacilli</taxon>
        <taxon>Bacillales</taxon>
        <taxon>Bacillaceae</taxon>
        <taxon>Lysinibacillus</taxon>
    </lineage>
</organism>
<name>A0ABY2T211_9BACI</name>
<dbReference type="Proteomes" id="UP000308330">
    <property type="component" value="Unassembled WGS sequence"/>
</dbReference>
<gene>
    <name evidence="1" type="ORF">FC748_01215</name>
</gene>
<reference evidence="1 2" key="1">
    <citation type="submission" date="2019-04" db="EMBL/GenBank/DDBJ databases">
        <title>Lysinibacillus genome sequencing.</title>
        <authorList>
            <person name="Dunlap C."/>
        </authorList>
    </citation>
    <scope>NUCLEOTIDE SEQUENCE [LARGE SCALE GENOMIC DNA]</scope>
    <source>
        <strain evidence="1 2">KCTC 33042</strain>
    </source>
</reference>
<evidence type="ECO:0000313" key="1">
    <source>
        <dbReference type="EMBL" id="TKI49872.1"/>
    </source>
</evidence>